<evidence type="ECO:0000313" key="1">
    <source>
        <dbReference type="EMBL" id="CAK0859920.1"/>
    </source>
</evidence>
<protein>
    <submittedName>
        <fullName evidence="1">Uncharacterized protein</fullName>
    </submittedName>
</protein>
<evidence type="ECO:0000313" key="2">
    <source>
        <dbReference type="Proteomes" id="UP001189429"/>
    </source>
</evidence>
<organism evidence="1 2">
    <name type="scientific">Prorocentrum cordatum</name>
    <dbReference type="NCBI Taxonomy" id="2364126"/>
    <lineage>
        <taxon>Eukaryota</taxon>
        <taxon>Sar</taxon>
        <taxon>Alveolata</taxon>
        <taxon>Dinophyceae</taxon>
        <taxon>Prorocentrales</taxon>
        <taxon>Prorocentraceae</taxon>
        <taxon>Prorocentrum</taxon>
    </lineage>
</organism>
<gene>
    <name evidence="1" type="ORF">PCOR1329_LOCUS49109</name>
</gene>
<dbReference type="Proteomes" id="UP001189429">
    <property type="component" value="Unassembled WGS sequence"/>
</dbReference>
<dbReference type="EMBL" id="CAUYUJ010015941">
    <property type="protein sequence ID" value="CAK0859920.1"/>
    <property type="molecule type" value="Genomic_DNA"/>
</dbReference>
<comment type="caution">
    <text evidence="1">The sequence shown here is derived from an EMBL/GenBank/DDBJ whole genome shotgun (WGS) entry which is preliminary data.</text>
</comment>
<proteinExistence type="predicted"/>
<reference evidence="1" key="1">
    <citation type="submission" date="2023-10" db="EMBL/GenBank/DDBJ databases">
        <authorList>
            <person name="Chen Y."/>
            <person name="Shah S."/>
            <person name="Dougan E. K."/>
            <person name="Thang M."/>
            <person name="Chan C."/>
        </authorList>
    </citation>
    <scope>NUCLEOTIDE SEQUENCE [LARGE SCALE GENOMIC DNA]</scope>
</reference>
<name>A0ABN9UJL1_9DINO</name>
<sequence length="153" mass="17381">MGSLFWQVTVPGRDFYAWAKCSRRLGNSCGGCELRRMRRKSPHFPRYLRAHDRTSREAAGFHDPFTDKTAKFKGHVDVCARCGCRIDIEQFQNAWSSTGCCNPSDAVNRLPMLWSDDHGGDARRAVDWVHWPLAPGRRQDAGWSRSTSSFSST</sequence>
<accession>A0ABN9UJL1</accession>
<keyword evidence="2" id="KW-1185">Reference proteome</keyword>